<dbReference type="Gene3D" id="3.40.50.300">
    <property type="entry name" value="P-loop containing nucleotide triphosphate hydrolases"/>
    <property type="match status" value="2"/>
</dbReference>
<reference evidence="2 3" key="1">
    <citation type="submission" date="2018-01" db="EMBL/GenBank/DDBJ databases">
        <title>Whole genome sequencing of Histamine producing bacteria.</title>
        <authorList>
            <person name="Butler K."/>
        </authorList>
    </citation>
    <scope>NUCLEOTIDE SEQUENCE [LARGE SCALE GENOMIC DNA]</scope>
    <source>
        <strain evidence="2 3">FS-7.2</strain>
    </source>
</reference>
<dbReference type="InterPro" id="IPR003593">
    <property type="entry name" value="AAA+_ATPase"/>
</dbReference>
<evidence type="ECO:0000313" key="2">
    <source>
        <dbReference type="EMBL" id="PSV00993.1"/>
    </source>
</evidence>
<dbReference type="GO" id="GO:0016887">
    <property type="term" value="F:ATP hydrolysis activity"/>
    <property type="evidence" value="ECO:0007669"/>
    <property type="project" value="InterPro"/>
</dbReference>
<dbReference type="InterPro" id="IPR049945">
    <property type="entry name" value="AAA_22"/>
</dbReference>
<organism evidence="2 3">
    <name type="scientific">Photobacterium kishitanii</name>
    <dbReference type="NCBI Taxonomy" id="318456"/>
    <lineage>
        <taxon>Bacteria</taxon>
        <taxon>Pseudomonadati</taxon>
        <taxon>Pseudomonadota</taxon>
        <taxon>Gammaproteobacteria</taxon>
        <taxon>Vibrionales</taxon>
        <taxon>Vibrionaceae</taxon>
        <taxon>Photobacterium</taxon>
    </lineage>
</organism>
<gene>
    <name evidence="2" type="ORF">C9J27_02915</name>
</gene>
<dbReference type="SUPFAM" id="SSF52540">
    <property type="entry name" value="P-loop containing nucleoside triphosphate hydrolases"/>
    <property type="match status" value="1"/>
</dbReference>
<protein>
    <recommendedName>
        <fullName evidence="1">AAA+ ATPase domain-containing protein</fullName>
    </recommendedName>
</protein>
<accession>A0A2T3KMG8</accession>
<sequence>MSAQSQFPHLPVNDIGFKINFRDFKKGDKFIFRKQLTVITGDNGTGKSSLINLIKSRFSSNDNNTSIDKDTADQILTTPRVNKRCFYIDFANDPIKNRTTLSESEDIMIQIGCVQASSGQASIMQLLAQLQNLSTDLLIIDEPERGLAEGRHYLIGHIIRDWVKKNKNVQIIVVTHSKILMNELSEIGELRVMPQFRITTTEHYFEQMTANGLKVLKAFRNSIEL</sequence>
<dbReference type="PANTHER" id="PTHR43581:SF4">
    <property type="entry name" value="ATP_GTP PHOSPHATASE"/>
    <property type="match status" value="1"/>
</dbReference>
<dbReference type="Proteomes" id="UP000241426">
    <property type="component" value="Unassembled WGS sequence"/>
</dbReference>
<evidence type="ECO:0000313" key="3">
    <source>
        <dbReference type="Proteomes" id="UP000241426"/>
    </source>
</evidence>
<comment type="caution">
    <text evidence="2">The sequence shown here is derived from an EMBL/GenBank/DDBJ whole genome shotgun (WGS) entry which is preliminary data.</text>
</comment>
<dbReference type="SMART" id="SM00382">
    <property type="entry name" value="AAA"/>
    <property type="match status" value="1"/>
</dbReference>
<dbReference type="EMBL" id="PYNF01000002">
    <property type="protein sequence ID" value="PSV00993.1"/>
    <property type="molecule type" value="Genomic_DNA"/>
</dbReference>
<feature type="domain" description="AAA+ ATPase" evidence="1">
    <location>
        <begin position="33"/>
        <end position="197"/>
    </location>
</feature>
<dbReference type="RefSeq" id="WP_107288721.1">
    <property type="nucleotide sequence ID" value="NZ_PYNF01000002.1"/>
</dbReference>
<proteinExistence type="predicted"/>
<dbReference type="InterPro" id="IPR027417">
    <property type="entry name" value="P-loop_NTPase"/>
</dbReference>
<evidence type="ECO:0000259" key="1">
    <source>
        <dbReference type="SMART" id="SM00382"/>
    </source>
</evidence>
<dbReference type="InterPro" id="IPR051396">
    <property type="entry name" value="Bact_Antivir_Def_Nuclease"/>
</dbReference>
<dbReference type="Pfam" id="PF13401">
    <property type="entry name" value="AAA_22"/>
    <property type="match status" value="1"/>
</dbReference>
<name>A0A2T3KMG8_9GAMM</name>
<dbReference type="AlphaFoldDB" id="A0A2T3KMG8"/>
<dbReference type="PANTHER" id="PTHR43581">
    <property type="entry name" value="ATP/GTP PHOSPHATASE"/>
    <property type="match status" value="1"/>
</dbReference>